<evidence type="ECO:0000256" key="1">
    <source>
        <dbReference type="SAM" id="Phobius"/>
    </source>
</evidence>
<protein>
    <recommendedName>
        <fullName evidence="4">ABC-2 family transporter protein</fullName>
    </recommendedName>
</protein>
<feature type="transmembrane region" description="Helical" evidence="1">
    <location>
        <begin position="259"/>
        <end position="276"/>
    </location>
</feature>
<evidence type="ECO:0008006" key="4">
    <source>
        <dbReference type="Google" id="ProtNLM"/>
    </source>
</evidence>
<dbReference type="Proteomes" id="UP000198779">
    <property type="component" value="Unassembled WGS sequence"/>
</dbReference>
<keyword evidence="1" id="KW-0472">Membrane</keyword>
<evidence type="ECO:0000313" key="3">
    <source>
        <dbReference type="Proteomes" id="UP000198779"/>
    </source>
</evidence>
<accession>A0A1G7S934</accession>
<dbReference type="AlphaFoldDB" id="A0A1G7S934"/>
<feature type="transmembrane region" description="Helical" evidence="1">
    <location>
        <begin position="71"/>
        <end position="95"/>
    </location>
</feature>
<keyword evidence="3" id="KW-1185">Reference proteome</keyword>
<feature type="transmembrane region" description="Helical" evidence="1">
    <location>
        <begin position="174"/>
        <end position="195"/>
    </location>
</feature>
<dbReference type="STRING" id="645274.SAMN04487901_101232"/>
<reference evidence="3" key="1">
    <citation type="submission" date="2016-10" db="EMBL/GenBank/DDBJ databases">
        <authorList>
            <person name="Varghese N."/>
            <person name="Submissions S."/>
        </authorList>
    </citation>
    <scope>NUCLEOTIDE SEQUENCE [LARGE SCALE GENOMIC DNA]</scope>
    <source>
        <strain evidence="3">BP1-148</strain>
    </source>
</reference>
<gene>
    <name evidence="2" type="ORF">SAMN04487901_101232</name>
</gene>
<name>A0A1G7S934_9BACT</name>
<feature type="transmembrane region" description="Helical" evidence="1">
    <location>
        <begin position="200"/>
        <end position="223"/>
    </location>
</feature>
<organism evidence="2 3">
    <name type="scientific">Prevotella communis</name>
    <dbReference type="NCBI Taxonomy" id="2913614"/>
    <lineage>
        <taxon>Bacteria</taxon>
        <taxon>Pseudomonadati</taxon>
        <taxon>Bacteroidota</taxon>
        <taxon>Bacteroidia</taxon>
        <taxon>Bacteroidales</taxon>
        <taxon>Prevotellaceae</taxon>
        <taxon>Prevotella</taxon>
    </lineage>
</organism>
<keyword evidence="1" id="KW-0812">Transmembrane</keyword>
<dbReference type="RefSeq" id="WP_091813851.1">
    <property type="nucleotide sequence ID" value="NZ_FNCQ01000001.1"/>
</dbReference>
<proteinExistence type="predicted"/>
<feature type="transmembrane region" description="Helical" evidence="1">
    <location>
        <begin position="28"/>
        <end position="51"/>
    </location>
</feature>
<dbReference type="EMBL" id="FNCQ01000001">
    <property type="protein sequence ID" value="SDG19432.1"/>
    <property type="molecule type" value="Genomic_DNA"/>
</dbReference>
<evidence type="ECO:0000313" key="2">
    <source>
        <dbReference type="EMBL" id="SDG19432.1"/>
    </source>
</evidence>
<keyword evidence="1" id="KW-1133">Transmembrane helix</keyword>
<sequence length="294" mass="34350">MENFNITRFGQALKCHFLVSRKSWIRIFGIYTLVMFVANLFFTRGVAYMSYSRMEELYQGEELVREYTHLVYQTTGFCMIFFGFAMLFGASYMFAQMKDTRKRSAYLLWPVSNSEKYIISLLHSIILMAIITVVSIVAADALRVLIDAITGRVFVWGVPLYGKYFSSGPEWQEMLMAVTWMFYFHSLYIIGGTLFRRFQFLSTSITIATVVILLVILFAQIGWDNIDFNLWYYEPTGEVYKLSDGRTIDIMRAVYNPSFYFAILGGWLIVAAHYWASFKLFCRMQVINNKWLNV</sequence>
<feature type="transmembrane region" description="Helical" evidence="1">
    <location>
        <begin position="116"/>
        <end position="138"/>
    </location>
</feature>